<evidence type="ECO:0000313" key="3">
    <source>
        <dbReference type="Proteomes" id="UP000176629"/>
    </source>
</evidence>
<dbReference type="Pfam" id="PF18930">
    <property type="entry name" value="DUF5679"/>
    <property type="match status" value="1"/>
</dbReference>
<evidence type="ECO:0000259" key="1">
    <source>
        <dbReference type="Pfam" id="PF18930"/>
    </source>
</evidence>
<gene>
    <name evidence="2" type="ORF">A3A03_03970</name>
</gene>
<sequence length="61" mass="6796">MAELKALCMKCRDANNKPTMQVMTNIKIEEKNGRYSAKGQCAKCGGNMFKFMSKADAEAMK</sequence>
<accession>A0A1F6XK96</accession>
<protein>
    <recommendedName>
        <fullName evidence="1">DUF5679 domain-containing protein</fullName>
    </recommendedName>
</protein>
<proteinExistence type="predicted"/>
<dbReference type="InterPro" id="IPR044044">
    <property type="entry name" value="DUF5679"/>
</dbReference>
<dbReference type="AlphaFoldDB" id="A0A1F6XK96"/>
<comment type="caution">
    <text evidence="2">The sequence shown here is derived from an EMBL/GenBank/DDBJ whole genome shotgun (WGS) entry which is preliminary data.</text>
</comment>
<name>A0A1F6XK96_9BACT</name>
<dbReference type="STRING" id="1801773.A3A03_03970"/>
<feature type="domain" description="DUF5679" evidence="1">
    <location>
        <begin position="8"/>
        <end position="51"/>
    </location>
</feature>
<organism evidence="2 3">
    <name type="scientific">Candidatus Nomurabacteria bacterium RIFCSPLOWO2_01_FULL_40_18</name>
    <dbReference type="NCBI Taxonomy" id="1801773"/>
    <lineage>
        <taxon>Bacteria</taxon>
        <taxon>Candidatus Nomuraibacteriota</taxon>
    </lineage>
</organism>
<reference evidence="2 3" key="1">
    <citation type="journal article" date="2016" name="Nat. Commun.">
        <title>Thousands of microbial genomes shed light on interconnected biogeochemical processes in an aquifer system.</title>
        <authorList>
            <person name="Anantharaman K."/>
            <person name="Brown C.T."/>
            <person name="Hug L.A."/>
            <person name="Sharon I."/>
            <person name="Castelle C.J."/>
            <person name="Probst A.J."/>
            <person name="Thomas B.C."/>
            <person name="Singh A."/>
            <person name="Wilkins M.J."/>
            <person name="Karaoz U."/>
            <person name="Brodie E.L."/>
            <person name="Williams K.H."/>
            <person name="Hubbard S.S."/>
            <person name="Banfield J.F."/>
        </authorList>
    </citation>
    <scope>NUCLEOTIDE SEQUENCE [LARGE SCALE GENOMIC DNA]</scope>
</reference>
<evidence type="ECO:0000313" key="2">
    <source>
        <dbReference type="EMBL" id="OGI94421.1"/>
    </source>
</evidence>
<dbReference type="Proteomes" id="UP000176629">
    <property type="component" value="Unassembled WGS sequence"/>
</dbReference>
<dbReference type="EMBL" id="MFUX01000024">
    <property type="protein sequence ID" value="OGI94421.1"/>
    <property type="molecule type" value="Genomic_DNA"/>
</dbReference>